<dbReference type="EMBL" id="BKCJ010506265">
    <property type="protein sequence ID" value="GFA88037.1"/>
    <property type="molecule type" value="Genomic_DNA"/>
</dbReference>
<name>A0A699KEZ4_TANCI</name>
<accession>A0A699KEZ4</accession>
<evidence type="ECO:0000313" key="2">
    <source>
        <dbReference type="EMBL" id="GFA88037.1"/>
    </source>
</evidence>
<proteinExistence type="predicted"/>
<protein>
    <submittedName>
        <fullName evidence="2">Uncharacterized protein</fullName>
    </submittedName>
</protein>
<feature type="compositionally biased region" description="Polar residues" evidence="1">
    <location>
        <begin position="47"/>
        <end position="57"/>
    </location>
</feature>
<dbReference type="AlphaFoldDB" id="A0A699KEZ4"/>
<feature type="non-terminal residue" evidence="2">
    <location>
        <position position="1"/>
    </location>
</feature>
<sequence length="368" mass="40663">VKGNGKAIATKEQAAQSMLALHTPKRRNITDQFILQRQTPATEEGSTRPSAQDNQWGDTEILNIDEDQGKDVNNQVKLEEKTNELDEGQAGSDPGKTPESRPPPEQEFIEEDQAGPNPGVSRVALAGPNPKPTHKEFLANVHPDFHRSLKLPVDEHVILEEPLNLSGTLSSMKNLDNAYTFGDQFLNDKSIGDEPGKLNMNSKVVFMVTVPIHQASSSVPPLSTPIIYLSPPRPVPATTHAPIVTATTTTTTTTRQLPPLLPQQSTSNSELAARVAAIEQKLTAFKQKSKTLDNTNQNLQSKVYNLELWNLPHKIDQTVNIVVKESGSYKLLPEHVALCKALEASMDRANRDEFLAEKDKSRKRRRDD</sequence>
<comment type="caution">
    <text evidence="2">The sequence shown here is derived from an EMBL/GenBank/DDBJ whole genome shotgun (WGS) entry which is preliminary data.</text>
</comment>
<feature type="region of interest" description="Disordered" evidence="1">
    <location>
        <begin position="35"/>
        <end position="135"/>
    </location>
</feature>
<gene>
    <name evidence="2" type="ORF">Tci_660009</name>
</gene>
<organism evidence="2">
    <name type="scientific">Tanacetum cinerariifolium</name>
    <name type="common">Dalmatian daisy</name>
    <name type="synonym">Chrysanthemum cinerariifolium</name>
    <dbReference type="NCBI Taxonomy" id="118510"/>
    <lineage>
        <taxon>Eukaryota</taxon>
        <taxon>Viridiplantae</taxon>
        <taxon>Streptophyta</taxon>
        <taxon>Embryophyta</taxon>
        <taxon>Tracheophyta</taxon>
        <taxon>Spermatophyta</taxon>
        <taxon>Magnoliopsida</taxon>
        <taxon>eudicotyledons</taxon>
        <taxon>Gunneridae</taxon>
        <taxon>Pentapetalae</taxon>
        <taxon>asterids</taxon>
        <taxon>campanulids</taxon>
        <taxon>Asterales</taxon>
        <taxon>Asteraceae</taxon>
        <taxon>Asteroideae</taxon>
        <taxon>Anthemideae</taxon>
        <taxon>Anthemidinae</taxon>
        <taxon>Tanacetum</taxon>
    </lineage>
</organism>
<reference evidence="2" key="1">
    <citation type="journal article" date="2019" name="Sci. Rep.">
        <title>Draft genome of Tanacetum cinerariifolium, the natural source of mosquito coil.</title>
        <authorList>
            <person name="Yamashiro T."/>
            <person name="Shiraishi A."/>
            <person name="Satake H."/>
            <person name="Nakayama K."/>
        </authorList>
    </citation>
    <scope>NUCLEOTIDE SEQUENCE</scope>
</reference>
<evidence type="ECO:0000256" key="1">
    <source>
        <dbReference type="SAM" id="MobiDB-lite"/>
    </source>
</evidence>